<evidence type="ECO:0000313" key="7">
    <source>
        <dbReference type="EMBL" id="PWK24472.1"/>
    </source>
</evidence>
<dbReference type="SUPFAM" id="SSF88659">
    <property type="entry name" value="Sigma3 and sigma4 domains of RNA polymerase sigma factors"/>
    <property type="match status" value="1"/>
</dbReference>
<keyword evidence="4" id="KW-0804">Transcription</keyword>
<dbReference type="Pfam" id="PF04542">
    <property type="entry name" value="Sigma70_r2"/>
    <property type="match status" value="1"/>
</dbReference>
<keyword evidence="3" id="KW-0731">Sigma factor</keyword>
<feature type="domain" description="RNA polymerase sigma-70 region 2" evidence="5">
    <location>
        <begin position="2"/>
        <end position="55"/>
    </location>
</feature>
<dbReference type="GO" id="GO:0003677">
    <property type="term" value="F:DNA binding"/>
    <property type="evidence" value="ECO:0007669"/>
    <property type="project" value="InterPro"/>
</dbReference>
<evidence type="ECO:0000256" key="1">
    <source>
        <dbReference type="ARBA" id="ARBA00010641"/>
    </source>
</evidence>
<dbReference type="Proteomes" id="UP000245489">
    <property type="component" value="Unassembled WGS sequence"/>
</dbReference>
<keyword evidence="8" id="KW-1185">Reference proteome</keyword>
<comment type="caution">
    <text evidence="7">The sequence shown here is derived from an EMBL/GenBank/DDBJ whole genome shotgun (WGS) entry which is preliminary data.</text>
</comment>
<dbReference type="InterPro" id="IPR039425">
    <property type="entry name" value="RNA_pol_sigma-70-like"/>
</dbReference>
<dbReference type="Pfam" id="PF08281">
    <property type="entry name" value="Sigma70_r4_2"/>
    <property type="match status" value="1"/>
</dbReference>
<organism evidence="7 8">
    <name type="scientific">Arcicella aurantiaca</name>
    <dbReference type="NCBI Taxonomy" id="591202"/>
    <lineage>
        <taxon>Bacteria</taxon>
        <taxon>Pseudomonadati</taxon>
        <taxon>Bacteroidota</taxon>
        <taxon>Cytophagia</taxon>
        <taxon>Cytophagales</taxon>
        <taxon>Flectobacillaceae</taxon>
        <taxon>Arcicella</taxon>
    </lineage>
</organism>
<accession>A0A316E4J4</accession>
<dbReference type="NCBIfam" id="TIGR02937">
    <property type="entry name" value="sigma70-ECF"/>
    <property type="match status" value="1"/>
</dbReference>
<evidence type="ECO:0000259" key="5">
    <source>
        <dbReference type="Pfam" id="PF04542"/>
    </source>
</evidence>
<dbReference type="Gene3D" id="1.10.10.10">
    <property type="entry name" value="Winged helix-like DNA-binding domain superfamily/Winged helix DNA-binding domain"/>
    <property type="match status" value="1"/>
</dbReference>
<dbReference type="InterPro" id="IPR014284">
    <property type="entry name" value="RNA_pol_sigma-70_dom"/>
</dbReference>
<evidence type="ECO:0000256" key="4">
    <source>
        <dbReference type="ARBA" id="ARBA00023163"/>
    </source>
</evidence>
<keyword evidence="2" id="KW-0805">Transcription regulation</keyword>
<feature type="domain" description="RNA polymerase sigma factor 70 region 4 type 2" evidence="6">
    <location>
        <begin position="83"/>
        <end position="133"/>
    </location>
</feature>
<comment type="similarity">
    <text evidence="1">Belongs to the sigma-70 factor family. ECF subfamily.</text>
</comment>
<gene>
    <name evidence="7" type="ORF">LV89_02985</name>
</gene>
<dbReference type="AlphaFoldDB" id="A0A316E4J4"/>
<name>A0A316E4J4_9BACT</name>
<dbReference type="EMBL" id="QGGO01000015">
    <property type="protein sequence ID" value="PWK24472.1"/>
    <property type="molecule type" value="Genomic_DNA"/>
</dbReference>
<dbReference type="InterPro" id="IPR036388">
    <property type="entry name" value="WH-like_DNA-bd_sf"/>
</dbReference>
<dbReference type="SUPFAM" id="SSF88946">
    <property type="entry name" value="Sigma2 domain of RNA polymerase sigma factors"/>
    <property type="match status" value="1"/>
</dbReference>
<dbReference type="GO" id="GO:0016987">
    <property type="term" value="F:sigma factor activity"/>
    <property type="evidence" value="ECO:0007669"/>
    <property type="project" value="UniProtKB-KW"/>
</dbReference>
<dbReference type="CDD" id="cd06171">
    <property type="entry name" value="Sigma70_r4"/>
    <property type="match status" value="1"/>
</dbReference>
<dbReference type="Gene3D" id="1.10.1740.10">
    <property type="match status" value="1"/>
</dbReference>
<evidence type="ECO:0000256" key="3">
    <source>
        <dbReference type="ARBA" id="ARBA00023082"/>
    </source>
</evidence>
<dbReference type="InterPro" id="IPR013325">
    <property type="entry name" value="RNA_pol_sigma_r2"/>
</dbReference>
<dbReference type="InterPro" id="IPR013324">
    <property type="entry name" value="RNA_pol_sigma_r3/r4-like"/>
</dbReference>
<protein>
    <submittedName>
        <fullName evidence="7">RNA polymerase sigma-70 factor (ECF subfamily)</fullName>
    </submittedName>
</protein>
<dbReference type="GO" id="GO:0006352">
    <property type="term" value="P:DNA-templated transcription initiation"/>
    <property type="evidence" value="ECO:0007669"/>
    <property type="project" value="InterPro"/>
</dbReference>
<sequence length="141" mass="16868">MYRHDPDDKKDLFQEIVIQLWRAFPKFRQESKISTWIYQIALNVAISDFRKESRRPQRVELSENILNISDESYDNTTDEKLKTLHHAIAQLSEIEKAIVMLYFEEKDNEEIAEIVGITQNNVRVKMTRIREKLRTMLVKNE</sequence>
<dbReference type="PANTHER" id="PTHR43133">
    <property type="entry name" value="RNA POLYMERASE ECF-TYPE SIGMA FACTO"/>
    <property type="match status" value="1"/>
</dbReference>
<proteinExistence type="inferred from homology"/>
<evidence type="ECO:0000259" key="6">
    <source>
        <dbReference type="Pfam" id="PF08281"/>
    </source>
</evidence>
<evidence type="ECO:0000256" key="2">
    <source>
        <dbReference type="ARBA" id="ARBA00023015"/>
    </source>
</evidence>
<dbReference type="PANTHER" id="PTHR43133:SF45">
    <property type="entry name" value="RNA POLYMERASE ECF-TYPE SIGMA FACTOR"/>
    <property type="match status" value="1"/>
</dbReference>
<dbReference type="InterPro" id="IPR013249">
    <property type="entry name" value="RNA_pol_sigma70_r4_t2"/>
</dbReference>
<evidence type="ECO:0000313" key="8">
    <source>
        <dbReference type="Proteomes" id="UP000245489"/>
    </source>
</evidence>
<dbReference type="InterPro" id="IPR007627">
    <property type="entry name" value="RNA_pol_sigma70_r2"/>
</dbReference>
<reference evidence="7 8" key="1">
    <citation type="submission" date="2018-05" db="EMBL/GenBank/DDBJ databases">
        <title>Genomic Encyclopedia of Archaeal and Bacterial Type Strains, Phase II (KMG-II): from individual species to whole genera.</title>
        <authorList>
            <person name="Goeker M."/>
        </authorList>
    </citation>
    <scope>NUCLEOTIDE SEQUENCE [LARGE SCALE GENOMIC DNA]</scope>
    <source>
        <strain evidence="7 8">DSM 22214</strain>
    </source>
</reference>